<evidence type="ECO:0000256" key="8">
    <source>
        <dbReference type="ARBA" id="ARBA00023034"/>
    </source>
</evidence>
<keyword evidence="4" id="KW-0158">Chromosome</keyword>
<evidence type="ECO:0000256" key="13">
    <source>
        <dbReference type="SAM" id="MobiDB-lite"/>
    </source>
</evidence>
<comment type="similarity">
    <text evidence="3">Belongs to the SPC25 family.</text>
</comment>
<evidence type="ECO:0000256" key="12">
    <source>
        <dbReference type="SAM" id="Coils"/>
    </source>
</evidence>
<proteinExistence type="inferred from homology"/>
<evidence type="ECO:0000256" key="11">
    <source>
        <dbReference type="ARBA" id="ARBA00023328"/>
    </source>
</evidence>
<name>A0ABR0IVT8_9EURO</name>
<feature type="compositionally biased region" description="Acidic residues" evidence="13">
    <location>
        <begin position="309"/>
        <end position="319"/>
    </location>
</feature>
<evidence type="ECO:0000259" key="14">
    <source>
        <dbReference type="PROSITE" id="PS50913"/>
    </source>
</evidence>
<feature type="domain" description="GRIP" evidence="14">
    <location>
        <begin position="695"/>
        <end position="746"/>
    </location>
</feature>
<feature type="coiled-coil region" evidence="12">
    <location>
        <begin position="561"/>
        <end position="652"/>
    </location>
</feature>
<keyword evidence="7" id="KW-0995">Kinetochore</keyword>
<comment type="subcellular location">
    <subcellularLocation>
        <location evidence="2">Chromosome</location>
        <location evidence="2">Centromere</location>
        <location evidence="2">Kinetochore</location>
    </subcellularLocation>
    <subcellularLocation>
        <location evidence="1">Golgi apparatus</location>
    </subcellularLocation>
</comment>
<evidence type="ECO:0000313" key="15">
    <source>
        <dbReference type="EMBL" id="KAK5049714.1"/>
    </source>
</evidence>
<feature type="coiled-coil region" evidence="12">
    <location>
        <begin position="388"/>
        <end position="514"/>
    </location>
</feature>
<keyword evidence="11" id="KW-0137">Centromere</keyword>
<evidence type="ECO:0000313" key="16">
    <source>
        <dbReference type="Proteomes" id="UP001345691"/>
    </source>
</evidence>
<dbReference type="Gene3D" id="3.30.457.50">
    <property type="entry name" value="Chromosome segregation protein Spc25"/>
    <property type="match status" value="1"/>
</dbReference>
<keyword evidence="16" id="KW-1185">Reference proteome</keyword>
<dbReference type="EMBL" id="JAVRRF010000042">
    <property type="protein sequence ID" value="KAK5049714.1"/>
    <property type="molecule type" value="Genomic_DNA"/>
</dbReference>
<evidence type="ECO:0000256" key="5">
    <source>
        <dbReference type="ARBA" id="ARBA00022618"/>
    </source>
</evidence>
<reference evidence="15 16" key="1">
    <citation type="submission" date="2023-08" db="EMBL/GenBank/DDBJ databases">
        <title>Black Yeasts Isolated from many extreme environments.</title>
        <authorList>
            <person name="Coleine C."/>
            <person name="Stajich J.E."/>
            <person name="Selbmann L."/>
        </authorList>
    </citation>
    <scope>NUCLEOTIDE SEQUENCE [LARGE SCALE GENOMIC DNA]</scope>
    <source>
        <strain evidence="15 16">CCFEE 6328</strain>
    </source>
</reference>
<feature type="compositionally biased region" description="Polar residues" evidence="13">
    <location>
        <begin position="276"/>
        <end position="288"/>
    </location>
</feature>
<dbReference type="PANTHER" id="PTHR18921:SF2">
    <property type="entry name" value="THYROID RECEPTOR-INTERACTING PROTEIN 11"/>
    <property type="match status" value="1"/>
</dbReference>
<comment type="caution">
    <text evidence="15">The sequence shown here is derived from an EMBL/GenBank/DDBJ whole genome shotgun (WGS) entry which is preliminary data.</text>
</comment>
<evidence type="ECO:0000256" key="3">
    <source>
        <dbReference type="ARBA" id="ARBA00006379"/>
    </source>
</evidence>
<feature type="compositionally biased region" description="Polar residues" evidence="13">
    <location>
        <begin position="803"/>
        <end position="829"/>
    </location>
</feature>
<feature type="coiled-coil region" evidence="12">
    <location>
        <begin position="108"/>
        <end position="156"/>
    </location>
</feature>
<feature type="compositionally biased region" description="Basic residues" evidence="13">
    <location>
        <begin position="264"/>
        <end position="275"/>
    </location>
</feature>
<dbReference type="Pfam" id="PF10375">
    <property type="entry name" value="GRAB"/>
    <property type="match status" value="1"/>
</dbReference>
<organism evidence="15 16">
    <name type="scientific">Exophiala sideris</name>
    <dbReference type="NCBI Taxonomy" id="1016849"/>
    <lineage>
        <taxon>Eukaryota</taxon>
        <taxon>Fungi</taxon>
        <taxon>Dikarya</taxon>
        <taxon>Ascomycota</taxon>
        <taxon>Pezizomycotina</taxon>
        <taxon>Eurotiomycetes</taxon>
        <taxon>Chaetothyriomycetidae</taxon>
        <taxon>Chaetothyriales</taxon>
        <taxon>Herpotrichiellaceae</taxon>
        <taxon>Exophiala</taxon>
    </lineage>
</organism>
<keyword evidence="10" id="KW-0131">Cell cycle</keyword>
<evidence type="ECO:0000256" key="7">
    <source>
        <dbReference type="ARBA" id="ARBA00022838"/>
    </source>
</evidence>
<evidence type="ECO:0000256" key="2">
    <source>
        <dbReference type="ARBA" id="ARBA00004629"/>
    </source>
</evidence>
<accession>A0ABR0IVT8</accession>
<evidence type="ECO:0000256" key="9">
    <source>
        <dbReference type="ARBA" id="ARBA00023054"/>
    </source>
</evidence>
<feature type="region of interest" description="Disordered" evidence="13">
    <location>
        <begin position="258"/>
        <end position="374"/>
    </location>
</feature>
<gene>
    <name evidence="15" type="ORF">LTR69_010898</name>
</gene>
<keyword evidence="9 12" id="KW-0175">Coiled coil</keyword>
<keyword evidence="5" id="KW-0132">Cell division</keyword>
<evidence type="ECO:0000256" key="4">
    <source>
        <dbReference type="ARBA" id="ARBA00022454"/>
    </source>
</evidence>
<dbReference type="InterPro" id="IPR000237">
    <property type="entry name" value="GRIP_dom"/>
</dbReference>
<sequence length="829" mass="93183">MAAAIHPSAFSTSTSSFRVSQSQNGTMSYSDNPLTQLPTVDFKFDDLRKRMADFTIKFDTFIEQERKRVLEERNEFRARLGEMHEEQRSKTTQIATMQSSLSNHNSVLAREQAEKQEMHAQISKLESHQANQAGACDRLKNAIAQTQRQVEVKLQAQREYAAKMDGQSRLNGPELSFWETYLGCRIEGSGDENKVRILFSFPAVKGGKGDEEREAVFELQVPDTGSGKYVVVYMKPKLDVAKVGKVVDRLNTTREIGTLLKDQKSKKKKKSKKKGTGTSNAPQVNTPTIPAEADTQEVTESPIDAKEAPDEDDESEQEEVTVASPAPAQQAQTDETPIAQEPEDAPIEQATPRPDLTITNGVAKTTLEDADEKEDDAAARFDALVADRDALRHEVTELRKSLESLQTKHESEIETLQETLADTQAEKESAEEQYQNLLGKVNTIRSQLGERLKADAEDLSQARTRIDELEEQKAELQLQYTARASEADELTARNADMTAKHAEQAKELSSLRNRLTLSQQNWLKEKDELVEQEAYLREEFESAKQAMHDWEVLAMEERTLRRDLSERTSDLEEQLSSLREAYEKVSSDRDTNSQTVDGLQKALQEIQTVRKQELKELVEANQAEQDALRKQLADLQASNDSTNTELAETKQQLECALPFEKEVKEKNLLIGKLRHEAVILNDHLTKALRFLKKGKPEDNVDRQIVTNHFLHFLALDRSDPKKFQVLQLIAALLGWNDEQREQAGLARPGGISSASLMGSLRLPSSPIVHRTPSTPALHHDYFSPDSATSPASRETLAELWQNFLEQEATQTKTGKSRQASQSINPPSGR</sequence>
<dbReference type="Pfam" id="PF08234">
    <property type="entry name" value="Spindle_Spc25"/>
    <property type="match status" value="1"/>
</dbReference>
<dbReference type="InterPro" id="IPR013255">
    <property type="entry name" value="Spc25_C"/>
</dbReference>
<keyword evidence="8" id="KW-0333">Golgi apparatus</keyword>
<dbReference type="PROSITE" id="PS50913">
    <property type="entry name" value="GRIP"/>
    <property type="match status" value="1"/>
</dbReference>
<evidence type="ECO:0000256" key="1">
    <source>
        <dbReference type="ARBA" id="ARBA00004555"/>
    </source>
</evidence>
<dbReference type="PANTHER" id="PTHR18921">
    <property type="entry name" value="MYOSIN HEAVY CHAIN - RELATED"/>
    <property type="match status" value="1"/>
</dbReference>
<evidence type="ECO:0000256" key="10">
    <source>
        <dbReference type="ARBA" id="ARBA00023306"/>
    </source>
</evidence>
<dbReference type="Proteomes" id="UP001345691">
    <property type="component" value="Unassembled WGS sequence"/>
</dbReference>
<dbReference type="InterPro" id="IPR019459">
    <property type="entry name" value="GRAB"/>
</dbReference>
<dbReference type="CDD" id="cd23784">
    <property type="entry name" value="RWD_Spc25"/>
    <property type="match status" value="1"/>
</dbReference>
<keyword evidence="6" id="KW-0498">Mitosis</keyword>
<protein>
    <recommendedName>
        <fullName evidence="14">GRIP domain-containing protein</fullName>
    </recommendedName>
</protein>
<feature type="region of interest" description="Disordered" evidence="13">
    <location>
        <begin position="765"/>
        <end position="829"/>
    </location>
</feature>
<evidence type="ECO:0000256" key="6">
    <source>
        <dbReference type="ARBA" id="ARBA00022776"/>
    </source>
</evidence>